<dbReference type="Pfam" id="PF00276">
    <property type="entry name" value="Ribosomal_L23"/>
    <property type="match status" value="1"/>
</dbReference>
<evidence type="ECO:0000256" key="1">
    <source>
        <dbReference type="ARBA" id="ARBA00004173"/>
    </source>
</evidence>
<comment type="function">
    <text evidence="6">Component of the mitochondrial ribosome (mitoribosome), a dedicated translation machinery responsible for the synthesis of mitochondrial genome-encoded proteins, including at least some of the essential transmembrane subunits of the mitochondrial respiratory chain. The mitoribosomes are attached to the mitochondrial inner membrane and translation products are cotranslationally integrated into the membrane.</text>
</comment>
<dbReference type="OrthoDB" id="275582at2759"/>
<evidence type="ECO:0000256" key="6">
    <source>
        <dbReference type="ARBA" id="ARBA00037226"/>
    </source>
</evidence>
<dbReference type="SUPFAM" id="SSF54189">
    <property type="entry name" value="Ribosomal proteins S24e, L23 and L15e"/>
    <property type="match status" value="1"/>
</dbReference>
<keyword evidence="3" id="KW-0689">Ribosomal protein</keyword>
<dbReference type="EMBL" id="LGRN01000366">
    <property type="protein sequence ID" value="OJD12780.1"/>
    <property type="molecule type" value="Genomic_DNA"/>
</dbReference>
<dbReference type="InterPro" id="IPR013025">
    <property type="entry name" value="Ribosomal_uL23-like"/>
</dbReference>
<sequence length="224" mass="26219">MRKKTAEKLLRLREARPFLRPIAHDQRKQIYLPDFVITLIRTPFLPPRYASFWVPLTFNKLDIKDYLKQAYGVDVLKVRSYVEQQKITREKPCGKEGYGKWRRPMARKKMTVEMTEPFVWPEEPEDYKPWEKDRYFEAKKHQETASKSMAPDAKNNPLPEKKRETLAEQAKRLLEGKEAWQPTWKALGLNYDRPLLGGSANGAKTTPAEILKGGDDTDSPEERK</sequence>
<dbReference type="GO" id="GO:0005762">
    <property type="term" value="C:mitochondrial large ribosomal subunit"/>
    <property type="evidence" value="ECO:0007669"/>
    <property type="project" value="TreeGrafter"/>
</dbReference>
<evidence type="ECO:0000256" key="8">
    <source>
        <dbReference type="SAM" id="MobiDB-lite"/>
    </source>
</evidence>
<dbReference type="VEuPathDB" id="FungiDB:AJ78_06678"/>
<evidence type="ECO:0000313" key="9">
    <source>
        <dbReference type="EMBL" id="OJD12780.1"/>
    </source>
</evidence>
<dbReference type="FunFam" id="3.30.70.330:FF:000687">
    <property type="entry name" value="54S ribosomal protein L23, mitochondrial"/>
    <property type="match status" value="1"/>
</dbReference>
<feature type="compositionally biased region" description="Basic and acidic residues" evidence="8">
    <location>
        <begin position="212"/>
        <end position="224"/>
    </location>
</feature>
<evidence type="ECO:0000313" key="10">
    <source>
        <dbReference type="Proteomes" id="UP000182235"/>
    </source>
</evidence>
<name>A0A1J9QA34_9EURO</name>
<evidence type="ECO:0000256" key="4">
    <source>
        <dbReference type="ARBA" id="ARBA00023128"/>
    </source>
</evidence>
<evidence type="ECO:0000256" key="2">
    <source>
        <dbReference type="ARBA" id="ARBA00006700"/>
    </source>
</evidence>
<keyword evidence="10" id="KW-1185">Reference proteome</keyword>
<dbReference type="PANTHER" id="PTHR12059">
    <property type="entry name" value="RIBOSOMAL PROTEIN L23-RELATED"/>
    <property type="match status" value="1"/>
</dbReference>
<evidence type="ECO:0000256" key="7">
    <source>
        <dbReference type="ARBA" id="ARBA00039977"/>
    </source>
</evidence>
<evidence type="ECO:0000256" key="3">
    <source>
        <dbReference type="ARBA" id="ARBA00022980"/>
    </source>
</evidence>
<reference evidence="9 10" key="1">
    <citation type="submission" date="2015-07" db="EMBL/GenBank/DDBJ databases">
        <title>Emmonsia species relationships and genome sequence.</title>
        <authorList>
            <consortium name="The Broad Institute Genomics Platform"/>
            <person name="Cuomo C.A."/>
            <person name="Munoz J.F."/>
            <person name="Imamovic A."/>
            <person name="Priest M.E."/>
            <person name="Young S."/>
            <person name="Clay O.K."/>
            <person name="McEwen J.G."/>
        </authorList>
    </citation>
    <scope>NUCLEOTIDE SEQUENCE [LARGE SCALE GENOMIC DNA]</scope>
    <source>
        <strain evidence="9 10">UAMH 9510</strain>
    </source>
</reference>
<feature type="region of interest" description="Disordered" evidence="8">
    <location>
        <begin position="194"/>
        <end position="224"/>
    </location>
</feature>
<organism evidence="9 10">
    <name type="scientific">Emergomyces pasteurianus Ep9510</name>
    <dbReference type="NCBI Taxonomy" id="1447872"/>
    <lineage>
        <taxon>Eukaryota</taxon>
        <taxon>Fungi</taxon>
        <taxon>Dikarya</taxon>
        <taxon>Ascomycota</taxon>
        <taxon>Pezizomycotina</taxon>
        <taxon>Eurotiomycetes</taxon>
        <taxon>Eurotiomycetidae</taxon>
        <taxon>Onygenales</taxon>
        <taxon>Ajellomycetaceae</taxon>
        <taxon>Emergomyces</taxon>
    </lineage>
</organism>
<dbReference type="PANTHER" id="PTHR12059:SF5">
    <property type="entry name" value="LARGE RIBOSOMAL SUBUNIT PROTEIN UL23M"/>
    <property type="match status" value="1"/>
</dbReference>
<comment type="similarity">
    <text evidence="2">Belongs to the universal ribosomal protein uL23 family.</text>
</comment>
<dbReference type="InterPro" id="IPR012677">
    <property type="entry name" value="Nucleotide-bd_a/b_plait_sf"/>
</dbReference>
<dbReference type="GO" id="GO:0003735">
    <property type="term" value="F:structural constituent of ribosome"/>
    <property type="evidence" value="ECO:0007669"/>
    <property type="project" value="InterPro"/>
</dbReference>
<keyword evidence="5" id="KW-0687">Ribonucleoprotein</keyword>
<proteinExistence type="inferred from homology"/>
<gene>
    <name evidence="9" type="ORF">AJ78_06678</name>
</gene>
<dbReference type="Gene3D" id="3.30.70.330">
    <property type="match status" value="1"/>
</dbReference>
<dbReference type="STRING" id="1447872.A0A1J9QA34"/>
<dbReference type="GO" id="GO:0032543">
    <property type="term" value="P:mitochondrial translation"/>
    <property type="evidence" value="ECO:0007669"/>
    <property type="project" value="TreeGrafter"/>
</dbReference>
<comment type="subcellular location">
    <subcellularLocation>
        <location evidence="1">Mitochondrion</location>
    </subcellularLocation>
</comment>
<dbReference type="Proteomes" id="UP000182235">
    <property type="component" value="Unassembled WGS sequence"/>
</dbReference>
<dbReference type="AlphaFoldDB" id="A0A1J9QA34"/>
<evidence type="ECO:0000256" key="5">
    <source>
        <dbReference type="ARBA" id="ARBA00023274"/>
    </source>
</evidence>
<dbReference type="InterPro" id="IPR012678">
    <property type="entry name" value="Ribosomal_uL23/eL15/eS24_sf"/>
</dbReference>
<comment type="caution">
    <text evidence="9">The sequence shown here is derived from an EMBL/GenBank/DDBJ whole genome shotgun (WGS) entry which is preliminary data.</text>
</comment>
<protein>
    <recommendedName>
        <fullName evidence="7">Large ribosomal subunit protein uL23m</fullName>
    </recommendedName>
</protein>
<accession>A0A1J9QA34</accession>
<keyword evidence="4" id="KW-0496">Mitochondrion</keyword>
<feature type="region of interest" description="Disordered" evidence="8">
    <location>
        <begin position="140"/>
        <end position="167"/>
    </location>
</feature>